<feature type="region of interest" description="Disordered" evidence="1">
    <location>
        <begin position="1"/>
        <end position="22"/>
    </location>
</feature>
<evidence type="ECO:0000256" key="1">
    <source>
        <dbReference type="SAM" id="MobiDB-lite"/>
    </source>
</evidence>
<evidence type="ECO:0000313" key="3">
    <source>
        <dbReference type="Proteomes" id="UP000026962"/>
    </source>
</evidence>
<dbReference type="AlphaFoldDB" id="A0A0E0M7X7"/>
<dbReference type="Gramene" id="OPUNC10G09360.1">
    <property type="protein sequence ID" value="OPUNC10G09360.1"/>
    <property type="gene ID" value="OPUNC10G09360"/>
</dbReference>
<organism evidence="2">
    <name type="scientific">Oryza punctata</name>
    <name type="common">Red rice</name>
    <dbReference type="NCBI Taxonomy" id="4537"/>
    <lineage>
        <taxon>Eukaryota</taxon>
        <taxon>Viridiplantae</taxon>
        <taxon>Streptophyta</taxon>
        <taxon>Embryophyta</taxon>
        <taxon>Tracheophyta</taxon>
        <taxon>Spermatophyta</taxon>
        <taxon>Magnoliopsida</taxon>
        <taxon>Liliopsida</taxon>
        <taxon>Poales</taxon>
        <taxon>Poaceae</taxon>
        <taxon>BOP clade</taxon>
        <taxon>Oryzoideae</taxon>
        <taxon>Oryzeae</taxon>
        <taxon>Oryzinae</taxon>
        <taxon>Oryza</taxon>
    </lineage>
</organism>
<evidence type="ECO:0000313" key="2">
    <source>
        <dbReference type="EnsemblPlants" id="OPUNC10G09360.1"/>
    </source>
</evidence>
<dbReference type="HOGENOM" id="CLU_2472908_0_0_1"/>
<protein>
    <submittedName>
        <fullName evidence="2">Uncharacterized protein</fullName>
    </submittedName>
</protein>
<sequence>MLLVQQQQQRGGRKKPNQEGQGAVRFKFPLHCTLPSCLATATLQDWRQIIDLRAARTRMATNPLSCGFLLARPAAAVRHTDQDVEYNPVTTRIH</sequence>
<proteinExistence type="predicted"/>
<keyword evidence="3" id="KW-1185">Reference proteome</keyword>
<accession>A0A0E0M7X7</accession>
<reference evidence="2" key="1">
    <citation type="submission" date="2015-04" db="UniProtKB">
        <authorList>
            <consortium name="EnsemblPlants"/>
        </authorList>
    </citation>
    <scope>IDENTIFICATION</scope>
</reference>
<feature type="compositionally biased region" description="Low complexity" evidence="1">
    <location>
        <begin position="1"/>
        <end position="10"/>
    </location>
</feature>
<name>A0A0E0M7X7_ORYPU</name>
<reference evidence="2" key="2">
    <citation type="submission" date="2018-05" db="EMBL/GenBank/DDBJ databases">
        <title>OpunRS2 (Oryza punctata Reference Sequence Version 2).</title>
        <authorList>
            <person name="Zhang J."/>
            <person name="Kudrna D."/>
            <person name="Lee S."/>
            <person name="Talag J."/>
            <person name="Welchert J."/>
            <person name="Wing R.A."/>
        </authorList>
    </citation>
    <scope>NUCLEOTIDE SEQUENCE [LARGE SCALE GENOMIC DNA]</scope>
</reference>
<dbReference type="Proteomes" id="UP000026962">
    <property type="component" value="Chromosome 10"/>
</dbReference>
<dbReference type="EnsemblPlants" id="OPUNC10G09360.1">
    <property type="protein sequence ID" value="OPUNC10G09360.1"/>
    <property type="gene ID" value="OPUNC10G09360"/>
</dbReference>